<dbReference type="EMBL" id="FZNW01000026">
    <property type="protein sequence ID" value="SNR87129.1"/>
    <property type="molecule type" value="Genomic_DNA"/>
</dbReference>
<dbReference type="SUPFAM" id="SSF47413">
    <property type="entry name" value="lambda repressor-like DNA-binding domains"/>
    <property type="match status" value="1"/>
</dbReference>
<dbReference type="CDD" id="cd00093">
    <property type="entry name" value="HTH_XRE"/>
    <property type="match status" value="1"/>
</dbReference>
<dbReference type="SMART" id="SM00530">
    <property type="entry name" value="HTH_XRE"/>
    <property type="match status" value="1"/>
</dbReference>
<dbReference type="GO" id="GO:0003677">
    <property type="term" value="F:DNA binding"/>
    <property type="evidence" value="ECO:0007669"/>
    <property type="project" value="InterPro"/>
</dbReference>
<feature type="domain" description="HTH cro/C1-type" evidence="1">
    <location>
        <begin position="18"/>
        <end position="72"/>
    </location>
</feature>
<dbReference type="AlphaFoldDB" id="A0A238ZV85"/>
<dbReference type="InterPro" id="IPR043917">
    <property type="entry name" value="DUF5753"/>
</dbReference>
<organism evidence="2 3">
    <name type="scientific">Haloechinothrix alba</name>
    <dbReference type="NCBI Taxonomy" id="664784"/>
    <lineage>
        <taxon>Bacteria</taxon>
        <taxon>Bacillati</taxon>
        <taxon>Actinomycetota</taxon>
        <taxon>Actinomycetes</taxon>
        <taxon>Pseudonocardiales</taxon>
        <taxon>Pseudonocardiaceae</taxon>
        <taxon>Haloechinothrix</taxon>
    </lineage>
</organism>
<evidence type="ECO:0000313" key="3">
    <source>
        <dbReference type="Proteomes" id="UP000198348"/>
    </source>
</evidence>
<dbReference type="InterPro" id="IPR010982">
    <property type="entry name" value="Lambda_DNA-bd_dom_sf"/>
</dbReference>
<dbReference type="Pfam" id="PF19054">
    <property type="entry name" value="DUF5753"/>
    <property type="match status" value="1"/>
</dbReference>
<sequence>MAIGQRRTAERIQVGATLKRMRIEADVSGEDAAETLGCTVTTIGNIEQGRTKVSHGDLTALLELYGAPEDQVDDLVQVNREAHRAVTRVRGGGEIQPHQRRAADLIRGSHAISFYSPELFHGLLQSEPYARAVLAPTGHLTGVQETRLRFRLDQAEVLTREPDPLQLWAVVGEAALRKNIGGVEVMRGQLRHVVRLCRELPNVTVQVLPLGTREHYLIGATVSIYRLDEGIPQIASVDTTLGDQFFERDAAVSEALSNFDDVRTKALDPLTSVDMMEELADSL</sequence>
<proteinExistence type="predicted"/>
<accession>A0A238ZV85</accession>
<name>A0A238ZV85_9PSEU</name>
<dbReference type="InterPro" id="IPR001387">
    <property type="entry name" value="Cro/C1-type_HTH"/>
</dbReference>
<dbReference type="PROSITE" id="PS50943">
    <property type="entry name" value="HTH_CROC1"/>
    <property type="match status" value="1"/>
</dbReference>
<protein>
    <submittedName>
        <fullName evidence="2">Helix-turn-helix domain-containing protein</fullName>
    </submittedName>
</protein>
<dbReference type="RefSeq" id="WP_089303175.1">
    <property type="nucleotide sequence ID" value="NZ_FZNW01000026.1"/>
</dbReference>
<evidence type="ECO:0000313" key="2">
    <source>
        <dbReference type="EMBL" id="SNR87129.1"/>
    </source>
</evidence>
<dbReference type="Pfam" id="PF13560">
    <property type="entry name" value="HTH_31"/>
    <property type="match status" value="1"/>
</dbReference>
<gene>
    <name evidence="2" type="ORF">SAMN06265360_12613</name>
</gene>
<evidence type="ECO:0000259" key="1">
    <source>
        <dbReference type="PROSITE" id="PS50943"/>
    </source>
</evidence>
<reference evidence="2 3" key="1">
    <citation type="submission" date="2017-06" db="EMBL/GenBank/DDBJ databases">
        <authorList>
            <person name="Kim H.J."/>
            <person name="Triplett B.A."/>
        </authorList>
    </citation>
    <scope>NUCLEOTIDE SEQUENCE [LARGE SCALE GENOMIC DNA]</scope>
    <source>
        <strain evidence="2 3">DSM 45207</strain>
    </source>
</reference>
<keyword evidence="3" id="KW-1185">Reference proteome</keyword>
<dbReference type="Gene3D" id="1.10.260.40">
    <property type="entry name" value="lambda repressor-like DNA-binding domains"/>
    <property type="match status" value="1"/>
</dbReference>
<dbReference type="Proteomes" id="UP000198348">
    <property type="component" value="Unassembled WGS sequence"/>
</dbReference>